<feature type="non-terminal residue" evidence="3">
    <location>
        <position position="245"/>
    </location>
</feature>
<feature type="region of interest" description="Disordered" evidence="1">
    <location>
        <begin position="182"/>
        <end position="217"/>
    </location>
</feature>
<keyword evidence="4" id="KW-1185">Reference proteome</keyword>
<sequence>GLAVHRHRRASPMKLFDWLKHDPMGDFEDGADLNTRNKRRNIIVFSSLASVVMLIIAAAVVYNKSASSAEVIADEAKPIDFGAVIDTEFTAKDNQSALSAQQVTLTSLQKTIDDLAKAVKNHGDSNESFRQTVKREQEAIAKGIASQMAYLEETLTEKMQSTPLPKQASTVTSDEVKRGRYLGQSQAAPFQPTNYGALEKSGGNSNNSQRIGGQGGIDHVSLTWANDETTVRKRTIENYVPSGTV</sequence>
<name>A0A2T3J5H0_9GAMM</name>
<feature type="non-terminal residue" evidence="3">
    <location>
        <position position="1"/>
    </location>
</feature>
<evidence type="ECO:0000313" key="3">
    <source>
        <dbReference type="EMBL" id="PSU37751.1"/>
    </source>
</evidence>
<protein>
    <submittedName>
        <fullName evidence="3">Conjugal transfer protein TraB</fullName>
    </submittedName>
</protein>
<dbReference type="EMBL" id="PYMJ01000137">
    <property type="protein sequence ID" value="PSU37751.1"/>
    <property type="molecule type" value="Genomic_DNA"/>
</dbReference>
<gene>
    <name evidence="3" type="ORF">C9J12_30250</name>
</gene>
<reference evidence="3 4" key="1">
    <citation type="submission" date="2018-01" db="EMBL/GenBank/DDBJ databases">
        <title>Whole genome sequencing of Histamine producing bacteria.</title>
        <authorList>
            <person name="Butler K."/>
        </authorList>
    </citation>
    <scope>NUCLEOTIDE SEQUENCE [LARGE SCALE GENOMIC DNA]</scope>
    <source>
        <strain evidence="3 4">JCM 12947</strain>
    </source>
</reference>
<feature type="transmembrane region" description="Helical" evidence="2">
    <location>
        <begin position="42"/>
        <end position="62"/>
    </location>
</feature>
<keyword evidence="2" id="KW-1133">Transmembrane helix</keyword>
<dbReference type="AlphaFoldDB" id="A0A2T3J5H0"/>
<dbReference type="Proteomes" id="UP000240987">
    <property type="component" value="Unassembled WGS sequence"/>
</dbReference>
<evidence type="ECO:0000256" key="1">
    <source>
        <dbReference type="SAM" id="MobiDB-lite"/>
    </source>
</evidence>
<comment type="caution">
    <text evidence="3">The sequence shown here is derived from an EMBL/GenBank/DDBJ whole genome shotgun (WGS) entry which is preliminary data.</text>
</comment>
<feature type="compositionally biased region" description="Polar residues" evidence="1">
    <location>
        <begin position="183"/>
        <end position="194"/>
    </location>
</feature>
<keyword evidence="2" id="KW-0812">Transmembrane</keyword>
<proteinExistence type="predicted"/>
<feature type="compositionally biased region" description="Polar residues" evidence="1">
    <location>
        <begin position="202"/>
        <end position="211"/>
    </location>
</feature>
<evidence type="ECO:0000256" key="2">
    <source>
        <dbReference type="SAM" id="Phobius"/>
    </source>
</evidence>
<organism evidence="3 4">
    <name type="scientific">Photobacterium frigidiphilum</name>
    <dbReference type="NCBI Taxonomy" id="264736"/>
    <lineage>
        <taxon>Bacteria</taxon>
        <taxon>Pseudomonadati</taxon>
        <taxon>Pseudomonadota</taxon>
        <taxon>Gammaproteobacteria</taxon>
        <taxon>Vibrionales</taxon>
        <taxon>Vibrionaceae</taxon>
        <taxon>Photobacterium</taxon>
    </lineage>
</organism>
<accession>A0A2T3J5H0</accession>
<keyword evidence="2" id="KW-0472">Membrane</keyword>
<evidence type="ECO:0000313" key="4">
    <source>
        <dbReference type="Proteomes" id="UP000240987"/>
    </source>
</evidence>